<dbReference type="Proteomes" id="UP001178507">
    <property type="component" value="Unassembled WGS sequence"/>
</dbReference>
<feature type="non-terminal residue" evidence="2">
    <location>
        <position position="1"/>
    </location>
</feature>
<name>A0AA36I7X1_9DINO</name>
<sequence>ADTGDAPEGLEADTGDAPEALEADTGDAPEALEAPWRGLANLANWQSAIPGICQGQQAEEESGGTTEKAHEAVQEGVTEKAHEAVQEGVTEKAHEAVQEGVTEKAHEAVQEGVTEKAHEAVQEGVTAIEEASKGAATANEEDVQASKNAAEEALAPAKAPIWRSTLEDGLSPEERAVLKEQMEIMDQLDTQWEEAPIWRSTLEDGLSPEERAVLNEQMEIMDQLDTQWEDFYSRMFSVCLPWVKEQADAKFRADCLRHVSFEEMLDMYCPLRSYDPFDENYVFANETEKFEFFQWQDRVVFRVLLERYTEEEWQAIELVFHEITGEKIQRPVFCDAQVQTLEMETDVRKVFMLSQSAGEVSEQEHLKPGEPTPVDAFQEHMVKERVLKARRMTLEAQMDDWEFDVTLADNRRDLGPLPPSPEDRSYQEIFEAMSDSRKHRVIESLKFLRSHLLVSRRSVAVQTEEPAAEAERSVRGSVALQVCWTVLASATLESCNLSLCSGPHYYLEPTQERTFPNIKEEAVPLQAPKAESFGHGKVWVLAIAGKAHKQKFAAMRRPPDSSFLLAADEDRIWFLLHKGRFTRLKWSDFKHAATVATVAHDSAVSVAAKLCQCAVTLEGTLRLVFDESMKELPEVKVLLDLSEDDFNMQAAELAIDSDKKNIAALIPKIRKLRAERAKRAVDLQKVGEDAAKVLEPFHNMSEKAFQQYIMAVQIKPSERRTDQEKAVLRAQGPLRRLRRDEKLKASCSVVNPVGSAKFKLQDFLPEKLEAWSYRRDTGIRQHTNAMRAIAKALEDNIAVVFHGGHGSGKTSLAMTLADLYAARRGQESWFCARSMEGLKEITSFITEGSIILLDEAKVSSSSKDHVKMLLSSDNGQMDARYKDVMLPPNTRRMFTIQSLQRLSSSFEFLDCGMPDSDDFQSKELGEDDLAILRRALIVRAQDTLFVPRAGDAEDDELDDEEAFERVFGCAA</sequence>
<gene>
    <name evidence="2" type="ORF">EVOR1521_LOCUS10080</name>
</gene>
<organism evidence="2 3">
    <name type="scientific">Effrenium voratum</name>
    <dbReference type="NCBI Taxonomy" id="2562239"/>
    <lineage>
        <taxon>Eukaryota</taxon>
        <taxon>Sar</taxon>
        <taxon>Alveolata</taxon>
        <taxon>Dinophyceae</taxon>
        <taxon>Suessiales</taxon>
        <taxon>Symbiodiniaceae</taxon>
        <taxon>Effrenium</taxon>
    </lineage>
</organism>
<dbReference type="EMBL" id="CAUJNA010000946">
    <property type="protein sequence ID" value="CAJ1382768.1"/>
    <property type="molecule type" value="Genomic_DNA"/>
</dbReference>
<protein>
    <submittedName>
        <fullName evidence="2">Uncharacterized protein</fullName>
    </submittedName>
</protein>
<evidence type="ECO:0000256" key="1">
    <source>
        <dbReference type="SAM" id="MobiDB-lite"/>
    </source>
</evidence>
<evidence type="ECO:0000313" key="2">
    <source>
        <dbReference type="EMBL" id="CAJ1382768.1"/>
    </source>
</evidence>
<keyword evidence="3" id="KW-1185">Reference proteome</keyword>
<dbReference type="AlphaFoldDB" id="A0AA36I7X1"/>
<feature type="region of interest" description="Disordered" evidence="1">
    <location>
        <begin position="85"/>
        <end position="119"/>
    </location>
</feature>
<evidence type="ECO:0000313" key="3">
    <source>
        <dbReference type="Proteomes" id="UP001178507"/>
    </source>
</evidence>
<feature type="region of interest" description="Disordered" evidence="1">
    <location>
        <begin position="1"/>
        <end position="28"/>
    </location>
</feature>
<comment type="caution">
    <text evidence="2">The sequence shown here is derived from an EMBL/GenBank/DDBJ whole genome shotgun (WGS) entry which is preliminary data.</text>
</comment>
<proteinExistence type="predicted"/>
<reference evidence="2" key="1">
    <citation type="submission" date="2023-08" db="EMBL/GenBank/DDBJ databases">
        <authorList>
            <person name="Chen Y."/>
            <person name="Shah S."/>
            <person name="Dougan E. K."/>
            <person name="Thang M."/>
            <person name="Chan C."/>
        </authorList>
    </citation>
    <scope>NUCLEOTIDE SEQUENCE</scope>
</reference>
<dbReference type="InterPro" id="IPR027417">
    <property type="entry name" value="P-loop_NTPase"/>
</dbReference>
<feature type="compositionally biased region" description="Acidic residues" evidence="1">
    <location>
        <begin position="8"/>
        <end position="27"/>
    </location>
</feature>
<dbReference type="SUPFAM" id="SSF52540">
    <property type="entry name" value="P-loop containing nucleoside triphosphate hydrolases"/>
    <property type="match status" value="1"/>
</dbReference>
<accession>A0AA36I7X1</accession>
<dbReference type="Gene3D" id="3.40.50.300">
    <property type="entry name" value="P-loop containing nucleotide triphosphate hydrolases"/>
    <property type="match status" value="1"/>
</dbReference>